<dbReference type="InterPro" id="IPR030395">
    <property type="entry name" value="GP_PDE_dom"/>
</dbReference>
<gene>
    <name evidence="2" type="primary">glpQ</name>
    <name evidence="2" type="ORF">SOASR030_12820</name>
</gene>
<feature type="domain" description="GP-PDE" evidence="1">
    <location>
        <begin position="2"/>
        <end position="241"/>
    </location>
</feature>
<dbReference type="AlphaFoldDB" id="A0AAV5MZ84"/>
<dbReference type="EMBL" id="BRLH01000002">
    <property type="protein sequence ID" value="GKX55170.1"/>
    <property type="molecule type" value="Genomic_DNA"/>
</dbReference>
<evidence type="ECO:0000259" key="1">
    <source>
        <dbReference type="PROSITE" id="PS51704"/>
    </source>
</evidence>
<keyword evidence="3" id="KW-1185">Reference proteome</keyword>
<dbReference type="Pfam" id="PF03009">
    <property type="entry name" value="GDPD"/>
    <property type="match status" value="1"/>
</dbReference>
<dbReference type="PANTHER" id="PTHR46211">
    <property type="entry name" value="GLYCEROPHOSPHORYL DIESTER PHOSPHODIESTERASE"/>
    <property type="match status" value="1"/>
</dbReference>
<dbReference type="PROSITE" id="PS51704">
    <property type="entry name" value="GP_PDE"/>
    <property type="match status" value="1"/>
</dbReference>
<accession>A0AAV5MZ84</accession>
<comment type="caution">
    <text evidence="2">The sequence shown here is derived from an EMBL/GenBank/DDBJ whole genome shotgun (WGS) entry which is preliminary data.</text>
</comment>
<evidence type="ECO:0000313" key="3">
    <source>
        <dbReference type="Proteomes" id="UP001058124"/>
    </source>
</evidence>
<dbReference type="SUPFAM" id="SSF51695">
    <property type="entry name" value="PLC-like phosphodiesterases"/>
    <property type="match status" value="1"/>
</dbReference>
<dbReference type="PANTHER" id="PTHR46211:SF1">
    <property type="entry name" value="GLYCEROPHOSPHODIESTER PHOSPHODIESTERASE, CYTOPLASMIC"/>
    <property type="match status" value="1"/>
</dbReference>
<organism evidence="2 3">
    <name type="scientific">Leminorella grimontii</name>
    <dbReference type="NCBI Taxonomy" id="82981"/>
    <lineage>
        <taxon>Bacteria</taxon>
        <taxon>Pseudomonadati</taxon>
        <taxon>Pseudomonadota</taxon>
        <taxon>Gammaproteobacteria</taxon>
        <taxon>Enterobacterales</taxon>
        <taxon>Budviciaceae</taxon>
        <taxon>Leminorella</taxon>
    </lineage>
</organism>
<dbReference type="RefSeq" id="WP_027274104.1">
    <property type="nucleotide sequence ID" value="NZ_BRLH01000002.1"/>
</dbReference>
<protein>
    <submittedName>
        <fullName evidence="2">Glycerophosphoryl diester phosphodiesterase</fullName>
    </submittedName>
</protein>
<dbReference type="Gene3D" id="3.20.20.190">
    <property type="entry name" value="Phosphatidylinositol (PI) phosphodiesterase"/>
    <property type="match status" value="1"/>
</dbReference>
<proteinExistence type="predicted"/>
<dbReference type="GO" id="GO:0008081">
    <property type="term" value="F:phosphoric diester hydrolase activity"/>
    <property type="evidence" value="ECO:0007669"/>
    <property type="project" value="InterPro"/>
</dbReference>
<dbReference type="CDD" id="cd08562">
    <property type="entry name" value="GDPD_EcUgpQ_like"/>
    <property type="match status" value="1"/>
</dbReference>
<name>A0AAV5MZ84_9GAMM</name>
<evidence type="ECO:0000313" key="2">
    <source>
        <dbReference type="EMBL" id="GKX55170.1"/>
    </source>
</evidence>
<dbReference type="InterPro" id="IPR017946">
    <property type="entry name" value="PLC-like_Pdiesterase_TIM-brl"/>
</dbReference>
<reference evidence="2" key="1">
    <citation type="submission" date="2022-06" db="EMBL/GenBank/DDBJ databases">
        <title>Draft genome sequences of Leminorella grimontii str. JCM5902.</title>
        <authorList>
            <person name="Wakabayashi Y."/>
            <person name="Kojima K."/>
        </authorList>
    </citation>
    <scope>NUCLEOTIDE SEQUENCE</scope>
    <source>
        <strain evidence="2">JCM 5902</strain>
    </source>
</reference>
<sequence length="241" mass="26858">MKRIYAHRGMSSLAPENTLLAFRLCAEHRVAWFECDIDILSDGTIVVFHDDTLERCTDGSGPLFAQTRASLNTLDAGSWFSPRFAGERVPTLAQLIALMNRCRLNANIEIKPGERTPEATASLLKGLDAALDRLDAERQYLISSFDPSLVGAFKQQRPQADVACLFENEALNDGWRETMARVGATAIHPQNEGLTRCQVEAFKAAGFLVNVWTVNDAQRARELFEWGVDGIFTDYAQEFVD</sequence>
<dbReference type="Proteomes" id="UP001058124">
    <property type="component" value="Unassembled WGS sequence"/>
</dbReference>
<dbReference type="GO" id="GO:0006629">
    <property type="term" value="P:lipid metabolic process"/>
    <property type="evidence" value="ECO:0007669"/>
    <property type="project" value="InterPro"/>
</dbReference>